<keyword evidence="4" id="KW-0804">Transcription</keyword>
<dbReference type="Gene3D" id="3.30.310.180">
    <property type="match status" value="1"/>
</dbReference>
<comment type="subunit">
    <text evidence="4">Component of the Mediator complex.</text>
</comment>
<evidence type="ECO:0000313" key="6">
    <source>
        <dbReference type="EMBL" id="GME75596.1"/>
    </source>
</evidence>
<dbReference type="GO" id="GO:0003712">
    <property type="term" value="F:transcription coregulator activity"/>
    <property type="evidence" value="ECO:0007669"/>
    <property type="project" value="InterPro"/>
</dbReference>
<dbReference type="GO" id="GO:0006357">
    <property type="term" value="P:regulation of transcription by RNA polymerase II"/>
    <property type="evidence" value="ECO:0007669"/>
    <property type="project" value="InterPro"/>
</dbReference>
<organism evidence="6 7">
    <name type="scientific">Candida boidinii</name>
    <name type="common">Yeast</name>
    <dbReference type="NCBI Taxonomy" id="5477"/>
    <lineage>
        <taxon>Eukaryota</taxon>
        <taxon>Fungi</taxon>
        <taxon>Dikarya</taxon>
        <taxon>Ascomycota</taxon>
        <taxon>Saccharomycotina</taxon>
        <taxon>Pichiomycetes</taxon>
        <taxon>Pichiales</taxon>
        <taxon>Pichiaceae</taxon>
        <taxon>Ogataea</taxon>
        <taxon>Ogataea/Candida clade</taxon>
    </lineage>
</organism>
<comment type="caution">
    <text evidence="6">The sequence shown here is derived from an EMBL/GenBank/DDBJ whole genome shotgun (WGS) entry which is preliminary data.</text>
</comment>
<protein>
    <recommendedName>
        <fullName evidence="4">Mediator of RNA polymerase II transcription subunit 20</fullName>
    </recommendedName>
    <alternativeName>
        <fullName evidence="4">Mediator complex subunit 20</fullName>
    </alternativeName>
</protein>
<reference evidence="6" key="1">
    <citation type="submission" date="2023-04" db="EMBL/GenBank/DDBJ databases">
        <title>Candida boidinii NBRC 10035.</title>
        <authorList>
            <person name="Ichikawa N."/>
            <person name="Sato H."/>
            <person name="Tonouchi N."/>
        </authorList>
    </citation>
    <scope>NUCLEOTIDE SEQUENCE</scope>
    <source>
        <strain evidence="6">NBRC 10035</strain>
    </source>
</reference>
<dbReference type="GO" id="GO:0016592">
    <property type="term" value="C:mediator complex"/>
    <property type="evidence" value="ECO:0007669"/>
    <property type="project" value="InterPro"/>
</dbReference>
<comment type="similarity">
    <text evidence="2 4">Belongs to the Mediator complex subunit 20 family.</text>
</comment>
<feature type="compositionally biased region" description="Gly residues" evidence="5">
    <location>
        <begin position="135"/>
        <end position="152"/>
    </location>
</feature>
<gene>
    <name evidence="4" type="primary">MED20</name>
    <name evidence="6" type="ORF">Cboi02_000484800</name>
</gene>
<evidence type="ECO:0000313" key="7">
    <source>
        <dbReference type="Proteomes" id="UP001165120"/>
    </source>
</evidence>
<keyword evidence="4" id="KW-0010">Activator</keyword>
<accession>A0A9W6T3W2</accession>
<dbReference type="EMBL" id="BSXN01002104">
    <property type="protein sequence ID" value="GME75596.1"/>
    <property type="molecule type" value="Genomic_DNA"/>
</dbReference>
<comment type="function">
    <text evidence="4">Component of the Mediator complex, a coactivator involved in the regulated transcription of nearly all RNA polymerase II-dependent genes. Mediator functions as a bridge to convey information from gene-specific regulatory proteins to the basal RNA polymerase II transcription machinery. Mediator is recruited to promoters by direct interactions with regulatory proteins and serves as a scaffold for the assembly of a functional preinitiation complex with RNA polymerase II and the general transcription factors.</text>
</comment>
<proteinExistence type="inferred from homology"/>
<dbReference type="Pfam" id="PF08612">
    <property type="entry name" value="Med20"/>
    <property type="match status" value="1"/>
</dbReference>
<name>A0A9W6T3W2_CANBO</name>
<dbReference type="AlphaFoldDB" id="A0A9W6T3W2"/>
<sequence>MISNELPTSLSTWSFELKIFLNNKFSKPLNIEANAVPNRYLYTLQLSYLEGNKMISIINNTKSIVTTVSNPTNNEKLMEHIERGACCNINPNINSILAGNASSTNNSIIGPGSNTGVAGSNVITNSGIGNSSNNGGSGSGGGGGGSTGNAGSSGSGFEQYDFFLQSKLESLWNLKQTIRGEGGYGYLLSVPNMTEGKVENFKVRTNNCFLHGAFKGFLIEIEHLNDDETAAATATATSSTATHTTNSGADGSTTIDKNQIIRNFLNSIEKIQNLLKLYRFPEGSLSYNVLSDSKLDYLSDLCQQYCDALQF</sequence>
<evidence type="ECO:0000256" key="5">
    <source>
        <dbReference type="SAM" id="MobiDB-lite"/>
    </source>
</evidence>
<evidence type="ECO:0000256" key="2">
    <source>
        <dbReference type="ARBA" id="ARBA00010743"/>
    </source>
</evidence>
<evidence type="ECO:0000256" key="1">
    <source>
        <dbReference type="ARBA" id="ARBA00004123"/>
    </source>
</evidence>
<feature type="region of interest" description="Disordered" evidence="5">
    <location>
        <begin position="129"/>
        <end position="152"/>
    </location>
</feature>
<keyword evidence="3 4" id="KW-0539">Nucleus</keyword>
<keyword evidence="7" id="KW-1185">Reference proteome</keyword>
<dbReference type="Proteomes" id="UP001165120">
    <property type="component" value="Unassembled WGS sequence"/>
</dbReference>
<evidence type="ECO:0000256" key="4">
    <source>
        <dbReference type="RuleBase" id="RU364152"/>
    </source>
</evidence>
<dbReference type="InterPro" id="IPR013921">
    <property type="entry name" value="Mediator_Med20"/>
</dbReference>
<comment type="subcellular location">
    <subcellularLocation>
        <location evidence="1 4">Nucleus</location>
    </subcellularLocation>
</comment>
<keyword evidence="4" id="KW-0805">Transcription regulation</keyword>
<evidence type="ECO:0000256" key="3">
    <source>
        <dbReference type="ARBA" id="ARBA00023242"/>
    </source>
</evidence>